<dbReference type="SUPFAM" id="SSF53850">
    <property type="entry name" value="Periplasmic binding protein-like II"/>
    <property type="match status" value="1"/>
</dbReference>
<evidence type="ECO:0000256" key="1">
    <source>
        <dbReference type="ARBA" id="ARBA00004418"/>
    </source>
</evidence>
<comment type="similarity">
    <text evidence="2">Belongs to the bacterial solute-binding protein 1 family.</text>
</comment>
<dbReference type="EMBL" id="QJJK01000006">
    <property type="protein sequence ID" value="PXW58006.1"/>
    <property type="molecule type" value="Genomic_DNA"/>
</dbReference>
<proteinExistence type="inferred from homology"/>
<accession>A0A2V3UGN6</accession>
<feature type="chain" id="PRO_5015999190" evidence="4">
    <location>
        <begin position="34"/>
        <end position="430"/>
    </location>
</feature>
<keyword evidence="6" id="KW-1185">Reference proteome</keyword>
<dbReference type="PANTHER" id="PTHR43649">
    <property type="entry name" value="ARABINOSE-BINDING PROTEIN-RELATED"/>
    <property type="match status" value="1"/>
</dbReference>
<reference evidence="5 6" key="1">
    <citation type="submission" date="2018-05" db="EMBL/GenBank/DDBJ databases">
        <title>Genomic Encyclopedia of Type Strains, Phase IV (KMG-IV): sequencing the most valuable type-strain genomes for metagenomic binning, comparative biology and taxonomic classification.</title>
        <authorList>
            <person name="Goeker M."/>
        </authorList>
    </citation>
    <scope>NUCLEOTIDE SEQUENCE [LARGE SCALE GENOMIC DNA]</scope>
    <source>
        <strain evidence="5 6">DSM 6462</strain>
    </source>
</reference>
<feature type="signal peptide" evidence="4">
    <location>
        <begin position="1"/>
        <end position="33"/>
    </location>
</feature>
<evidence type="ECO:0000256" key="4">
    <source>
        <dbReference type="SAM" id="SignalP"/>
    </source>
</evidence>
<dbReference type="PANTHER" id="PTHR43649:SF12">
    <property type="entry name" value="DIACETYLCHITOBIOSE BINDING PROTEIN DASA"/>
    <property type="match status" value="1"/>
</dbReference>
<sequence length="430" mass="47328">MAFNGMKRWAVGAVAATALMAGSGLGFMSQAFAADKVLKFVSWQKDERGVGDWWASIIKEFEAKHPGVKIEWTKVERGAFADTMTTLFAGGTPPDIVHLASFEFQKFADNGWLADLDPFIKKSKLDLNNWAGQEKCKWDGETVCIMMLYYGGIMAYNEDMLKKAGVSVPKNWDEFIEVVRKTTKDTNGDGIMDQFGTGHETKGGGGQYLAEMISYLLDAKASFTDAKGNVTIDTPQMVEGLRRWKTVVKENLTPRDLSAGEVRQLFADGRIAIRIDGPWLYPIIEKAKPEVRPNLKLAAPPFNPPLGGTSNVLGIASEVSPENQQLAWDFIAIATSDQFQSTFATLASSTPPSPRADVTEAKKTTPHFDLLIETQKAAAKAGVDRIPVGLEIQFNEFAKMIKEESERMIIEDLDPAQVAKTMQAKAEAMK</sequence>
<dbReference type="GO" id="GO:0042597">
    <property type="term" value="C:periplasmic space"/>
    <property type="evidence" value="ECO:0007669"/>
    <property type="project" value="UniProtKB-SubCell"/>
</dbReference>
<gene>
    <name evidence="5" type="ORF">C7450_106179</name>
</gene>
<dbReference type="CDD" id="cd13585">
    <property type="entry name" value="PBP2_TMBP_like"/>
    <property type="match status" value="1"/>
</dbReference>
<organism evidence="5 6">
    <name type="scientific">Chelatococcus asaccharovorans</name>
    <dbReference type="NCBI Taxonomy" id="28210"/>
    <lineage>
        <taxon>Bacteria</taxon>
        <taxon>Pseudomonadati</taxon>
        <taxon>Pseudomonadota</taxon>
        <taxon>Alphaproteobacteria</taxon>
        <taxon>Hyphomicrobiales</taxon>
        <taxon>Chelatococcaceae</taxon>
        <taxon>Chelatococcus</taxon>
    </lineage>
</organism>
<dbReference type="RefSeq" id="WP_425351216.1">
    <property type="nucleotide sequence ID" value="NZ_JAHBRY010000001.1"/>
</dbReference>
<dbReference type="Proteomes" id="UP000248021">
    <property type="component" value="Unassembled WGS sequence"/>
</dbReference>
<name>A0A2V3UGN6_9HYPH</name>
<dbReference type="InterPro" id="IPR006059">
    <property type="entry name" value="SBP"/>
</dbReference>
<dbReference type="Gene3D" id="3.40.190.10">
    <property type="entry name" value="Periplasmic binding protein-like II"/>
    <property type="match status" value="1"/>
</dbReference>
<comment type="caution">
    <text evidence="5">The sequence shown here is derived from an EMBL/GenBank/DDBJ whole genome shotgun (WGS) entry which is preliminary data.</text>
</comment>
<evidence type="ECO:0000256" key="2">
    <source>
        <dbReference type="ARBA" id="ARBA00008520"/>
    </source>
</evidence>
<keyword evidence="3" id="KW-0574">Periplasm</keyword>
<dbReference type="Pfam" id="PF01547">
    <property type="entry name" value="SBP_bac_1"/>
    <property type="match status" value="1"/>
</dbReference>
<keyword evidence="4" id="KW-0732">Signal</keyword>
<evidence type="ECO:0000256" key="3">
    <source>
        <dbReference type="ARBA" id="ARBA00022764"/>
    </source>
</evidence>
<evidence type="ECO:0000313" key="5">
    <source>
        <dbReference type="EMBL" id="PXW58006.1"/>
    </source>
</evidence>
<comment type="subcellular location">
    <subcellularLocation>
        <location evidence="1">Periplasm</location>
    </subcellularLocation>
</comment>
<evidence type="ECO:0000313" key="6">
    <source>
        <dbReference type="Proteomes" id="UP000248021"/>
    </source>
</evidence>
<protein>
    <submittedName>
        <fullName evidence="5">Carbohydrate ABC transporter substrate-binding protein (CUT1 family)</fullName>
    </submittedName>
</protein>
<dbReference type="AlphaFoldDB" id="A0A2V3UGN6"/>
<dbReference type="InterPro" id="IPR050490">
    <property type="entry name" value="Bact_solute-bd_prot1"/>
</dbReference>